<protein>
    <submittedName>
        <fullName evidence="1">Pentatricopeptide repeat (PPR) superfamily protein</fullName>
    </submittedName>
</protein>
<organism evidence="1 2">
    <name type="scientific">Actinidia rufa</name>
    <dbReference type="NCBI Taxonomy" id="165716"/>
    <lineage>
        <taxon>Eukaryota</taxon>
        <taxon>Viridiplantae</taxon>
        <taxon>Streptophyta</taxon>
        <taxon>Embryophyta</taxon>
        <taxon>Tracheophyta</taxon>
        <taxon>Spermatophyta</taxon>
        <taxon>Magnoliopsida</taxon>
        <taxon>eudicotyledons</taxon>
        <taxon>Gunneridae</taxon>
        <taxon>Pentapetalae</taxon>
        <taxon>asterids</taxon>
        <taxon>Ericales</taxon>
        <taxon>Actinidiaceae</taxon>
        <taxon>Actinidia</taxon>
    </lineage>
</organism>
<dbReference type="Proteomes" id="UP000585474">
    <property type="component" value="Unassembled WGS sequence"/>
</dbReference>
<gene>
    <name evidence="1" type="ORF">Acr_07g0004340</name>
</gene>
<dbReference type="AlphaFoldDB" id="A0A7J0EXA2"/>
<comment type="caution">
    <text evidence="1">The sequence shown here is derived from an EMBL/GenBank/DDBJ whole genome shotgun (WGS) entry which is preliminary data.</text>
</comment>
<reference evidence="1 2" key="1">
    <citation type="submission" date="2019-07" db="EMBL/GenBank/DDBJ databases">
        <title>De Novo Assembly of kiwifruit Actinidia rufa.</title>
        <authorList>
            <person name="Sugita-Konishi S."/>
            <person name="Sato K."/>
            <person name="Mori E."/>
            <person name="Abe Y."/>
            <person name="Kisaki G."/>
            <person name="Hamano K."/>
            <person name="Suezawa K."/>
            <person name="Otani M."/>
            <person name="Fukuda T."/>
            <person name="Manabe T."/>
            <person name="Gomi K."/>
            <person name="Tabuchi M."/>
            <person name="Akimitsu K."/>
            <person name="Kataoka I."/>
        </authorList>
    </citation>
    <scope>NUCLEOTIDE SEQUENCE [LARGE SCALE GENOMIC DNA]</scope>
    <source>
        <strain evidence="2">cv. Fuchu</strain>
    </source>
</reference>
<sequence length="149" mass="17120">MPSLLIPKNRFQQVSPNPGQPFVPFSQLQQWKLIESRFVSLLHDCDDIPQIKRVHGPIVRKGLDQCCFVLAKLVRTVIKVGAPMDLYPCLVFEQVKQPNPFLWTALIRGYSIQGPFTESVTLYKLYEKRWDWSCVVYVFGPAKGLYCCG</sequence>
<evidence type="ECO:0000313" key="1">
    <source>
        <dbReference type="EMBL" id="GFY90237.1"/>
    </source>
</evidence>
<name>A0A7J0EXA2_9ERIC</name>
<keyword evidence="2" id="KW-1185">Reference proteome</keyword>
<evidence type="ECO:0000313" key="2">
    <source>
        <dbReference type="Proteomes" id="UP000585474"/>
    </source>
</evidence>
<dbReference type="OrthoDB" id="185373at2759"/>
<proteinExistence type="predicted"/>
<dbReference type="EMBL" id="BJWL01000007">
    <property type="protein sequence ID" value="GFY90237.1"/>
    <property type="molecule type" value="Genomic_DNA"/>
</dbReference>
<accession>A0A7J0EXA2</accession>